<gene>
    <name evidence="3" type="ORF">kuste3524</name>
</gene>
<dbReference type="EMBL" id="CT573071">
    <property type="protein sequence ID" value="CAJ74287.1"/>
    <property type="molecule type" value="Genomic_DNA"/>
</dbReference>
<reference evidence="3" key="1">
    <citation type="journal article" date="2006" name="Nature">
        <title>Deciphering the evolution and metabolism of an anammox bacterium from a community genome.</title>
        <authorList>
            <person name="Strous M."/>
            <person name="Pelletier E."/>
            <person name="Mangenot S."/>
            <person name="Rattei T."/>
            <person name="Lehner A."/>
            <person name="Taylor M.W."/>
            <person name="Horn M."/>
            <person name="Daims H."/>
            <person name="Bartol-Mavel D."/>
            <person name="Wincker P."/>
            <person name="Barbe V."/>
            <person name="Fonknechten N."/>
            <person name="Vallenet D."/>
            <person name="Segurens B."/>
            <person name="Schenowitz-Truong C."/>
            <person name="Medigue C."/>
            <person name="Collingro A."/>
            <person name="Snel B."/>
            <person name="Dutilh B.E."/>
            <person name="OpDenCamp H.J.M."/>
            <person name="vanDerDrift C."/>
            <person name="Cirpus I."/>
            <person name="vanDePas-Schoonen K.T."/>
            <person name="Harhangi H.R."/>
            <person name="vanNiftrik L."/>
            <person name="Schmid M."/>
            <person name="Keltjens J."/>
            <person name="vanDeVossenberg J."/>
            <person name="Kartal B."/>
            <person name="Meier H."/>
            <person name="Frishman D."/>
            <person name="Huynen M.A."/>
            <person name="Mewes H."/>
            <person name="Weissenbach J."/>
            <person name="Jetten M.S.M."/>
            <person name="Wagner M."/>
            <person name="LePaslier D."/>
        </authorList>
    </citation>
    <scope>NUCLEOTIDE SEQUENCE</scope>
</reference>
<feature type="domain" description="Reverse transcriptase" evidence="2">
    <location>
        <begin position="1"/>
        <end position="114"/>
    </location>
</feature>
<dbReference type="InterPro" id="IPR000477">
    <property type="entry name" value="RT_dom"/>
</dbReference>
<dbReference type="InterPro" id="IPR013597">
    <property type="entry name" value="Mat_intron_G2"/>
</dbReference>
<dbReference type="InterPro" id="IPR043502">
    <property type="entry name" value="DNA/RNA_pol_sf"/>
</dbReference>
<evidence type="ECO:0000256" key="1">
    <source>
        <dbReference type="ARBA" id="ARBA00034120"/>
    </source>
</evidence>
<evidence type="ECO:0000259" key="2">
    <source>
        <dbReference type="PROSITE" id="PS50878"/>
    </source>
</evidence>
<dbReference type="PANTHER" id="PTHR34047">
    <property type="entry name" value="NUCLEAR INTRON MATURASE 1, MITOCHONDRIAL-RELATED"/>
    <property type="match status" value="1"/>
</dbReference>
<dbReference type="AlphaFoldDB" id="Q1Q2Q2"/>
<protein>
    <recommendedName>
        <fullName evidence="2">Reverse transcriptase domain-containing protein</fullName>
    </recommendedName>
</protein>
<evidence type="ECO:0000313" key="3">
    <source>
        <dbReference type="EMBL" id="CAJ74287.1"/>
    </source>
</evidence>
<comment type="similarity">
    <text evidence="1">Belongs to the bacterial reverse transcriptase family.</text>
</comment>
<dbReference type="Pfam" id="PF00078">
    <property type="entry name" value="RVT_1"/>
    <property type="match status" value="1"/>
</dbReference>
<accession>Q1Q2Q2</accession>
<dbReference type="CDD" id="cd01651">
    <property type="entry name" value="RT_G2_intron"/>
    <property type="match status" value="1"/>
</dbReference>
<dbReference type="PANTHER" id="PTHR34047:SF8">
    <property type="entry name" value="PROTEIN YKFC"/>
    <property type="match status" value="1"/>
</dbReference>
<name>Q1Q2Q2_KUEST</name>
<reference evidence="3" key="2">
    <citation type="submission" date="2006-01" db="EMBL/GenBank/DDBJ databases">
        <authorList>
            <person name="Genoscope"/>
        </authorList>
    </citation>
    <scope>NUCLEOTIDE SEQUENCE</scope>
</reference>
<organism evidence="3">
    <name type="scientific">Kuenenia stuttgartiensis</name>
    <dbReference type="NCBI Taxonomy" id="174633"/>
    <lineage>
        <taxon>Bacteria</taxon>
        <taxon>Pseudomonadati</taxon>
        <taxon>Planctomycetota</taxon>
        <taxon>Candidatus Brocadiia</taxon>
        <taxon>Candidatus Brocadiales</taxon>
        <taxon>Candidatus Brocadiaceae</taxon>
        <taxon>Candidatus Kuenenia</taxon>
    </lineage>
</organism>
<dbReference type="InterPro" id="IPR051083">
    <property type="entry name" value="GrpII_Intron_Splice-Mob/Def"/>
</dbReference>
<dbReference type="Pfam" id="PF08388">
    <property type="entry name" value="GIIM"/>
    <property type="match status" value="1"/>
</dbReference>
<sequence>MLQQWLRSGYFQDMKLFPTKSGTPQGGILSPTLANMTLDGLEEVVKKSCPGRRKVNFIRYADDFIVTADSRELLENNIIPAIKSFLKTRGLKLSEEKTRIVRIEQGFDFLGQHLQKFRNKLIITPSKEGTKSFLDKVRNIIRKCYGQKTCDMINQLNPIIKSWAYYHHGNVKVTLRKTRIKNLCQKLPSISGEESKKR</sequence>
<proteinExistence type="inferred from homology"/>
<dbReference type="SUPFAM" id="SSF56672">
    <property type="entry name" value="DNA/RNA polymerases"/>
    <property type="match status" value="1"/>
</dbReference>
<dbReference type="PROSITE" id="PS50878">
    <property type="entry name" value="RT_POL"/>
    <property type="match status" value="1"/>
</dbReference>